<organism evidence="2">
    <name type="scientific">Rhipicephalus zambeziensis</name>
    <dbReference type="NCBI Taxonomy" id="60191"/>
    <lineage>
        <taxon>Eukaryota</taxon>
        <taxon>Metazoa</taxon>
        <taxon>Ecdysozoa</taxon>
        <taxon>Arthropoda</taxon>
        <taxon>Chelicerata</taxon>
        <taxon>Arachnida</taxon>
        <taxon>Acari</taxon>
        <taxon>Parasitiformes</taxon>
        <taxon>Ixodida</taxon>
        <taxon>Ixodoidea</taxon>
        <taxon>Ixodidae</taxon>
        <taxon>Rhipicephalinae</taxon>
        <taxon>Rhipicephalus</taxon>
        <taxon>Rhipicephalus</taxon>
    </lineage>
</organism>
<keyword evidence="1" id="KW-1133">Transmembrane helix</keyword>
<sequence>MFSVIFLFHTHKYTHTHTQQGKTAFVQRKWLNGQQLMPKKQFSEEMYTLHALLLFQGVCMPQLTFVFIQSLCTVVIIVYTVVICMFVHSGSGVILPVHCIRCTLYATFPLKSMHIGALYCMYAKF</sequence>
<proteinExistence type="predicted"/>
<evidence type="ECO:0000256" key="1">
    <source>
        <dbReference type="SAM" id="Phobius"/>
    </source>
</evidence>
<reference evidence="2" key="1">
    <citation type="journal article" date="2017" name="Parasit. Vectors">
        <title>Sialotranscriptomics of Rhipicephalus zambeziensis reveals intricate expression profiles of secretory proteins and suggests tight temporal transcriptional regulation during blood-feeding.</title>
        <authorList>
            <person name="de Castro M.H."/>
            <person name="de Klerk D."/>
            <person name="Pienaar R."/>
            <person name="Rees D.J.G."/>
            <person name="Mans B.J."/>
        </authorList>
    </citation>
    <scope>NUCLEOTIDE SEQUENCE</scope>
    <source>
        <tissue evidence="2">Salivary glands</tissue>
    </source>
</reference>
<keyword evidence="1" id="KW-0812">Transmembrane</keyword>
<dbReference type="EMBL" id="GFPF01001850">
    <property type="protein sequence ID" value="MAA12996.1"/>
    <property type="molecule type" value="Transcribed_RNA"/>
</dbReference>
<feature type="transmembrane region" description="Helical" evidence="1">
    <location>
        <begin position="74"/>
        <end position="95"/>
    </location>
</feature>
<name>A0A224Y607_9ACAR</name>
<accession>A0A224Y607</accession>
<feature type="transmembrane region" description="Helical" evidence="1">
    <location>
        <begin position="47"/>
        <end position="68"/>
    </location>
</feature>
<evidence type="ECO:0000313" key="2">
    <source>
        <dbReference type="EMBL" id="MAA12996.1"/>
    </source>
</evidence>
<dbReference type="AlphaFoldDB" id="A0A224Y607"/>
<protein>
    <submittedName>
        <fullName evidence="2">Uncharacterized protein</fullName>
    </submittedName>
</protein>
<keyword evidence="1" id="KW-0472">Membrane</keyword>